<dbReference type="PANTHER" id="PTHR23028">
    <property type="entry name" value="ACETYLTRANSFERASE"/>
    <property type="match status" value="1"/>
</dbReference>
<dbReference type="GO" id="GO:0016747">
    <property type="term" value="F:acyltransferase activity, transferring groups other than amino-acyl groups"/>
    <property type="evidence" value="ECO:0007669"/>
    <property type="project" value="InterPro"/>
</dbReference>
<evidence type="ECO:0000259" key="2">
    <source>
        <dbReference type="Pfam" id="PF01757"/>
    </source>
</evidence>
<dbReference type="EMBL" id="MZXW01000054">
    <property type="protein sequence ID" value="RXT34460.1"/>
    <property type="molecule type" value="Genomic_DNA"/>
</dbReference>
<dbReference type="InterPro" id="IPR050879">
    <property type="entry name" value="Acyltransferase_3"/>
</dbReference>
<dbReference type="GO" id="GO:0016020">
    <property type="term" value="C:membrane"/>
    <property type="evidence" value="ECO:0007669"/>
    <property type="project" value="TreeGrafter"/>
</dbReference>
<sequence length="337" mass="38182">METDKLAGLQVARACAAIGIAYFHSWRVTMQFPKGTDYPIPLLQNYGGFAVDFFFAISGFVICMVVTKPRFEPVSFLIRRAFRLYPLWIATSFVLAYIYTKYIGWPPDSTKAFFVYSLTLLPTEAYPFFDVGWSLQHEMAFYVIATLIAPRLGLPGLLAFLVIGAACDHAFDLPWYLHRYAFFYPNFIAGIAAFLVFRHVRQLGFLLPFLLGLAALYVANHWIGRLGFPLGWFLLLIGFVNIRFNPDSLVERLGIALGDASYSIYLFHPLVFSYVYAKLGAYLPPIWTQEPIRYASIALVCGLAVLSWRFFETPMNRLGARLAKRTQSRLGAQPQPG</sequence>
<dbReference type="RefSeq" id="WP_129275518.1">
    <property type="nucleotide sequence ID" value="NZ_MZXW01000054.1"/>
</dbReference>
<reference evidence="3 4" key="1">
    <citation type="submission" date="2017-03" db="EMBL/GenBank/DDBJ databases">
        <authorList>
            <person name="Safronova V.I."/>
            <person name="Sazanova A.L."/>
            <person name="Chirak E.R."/>
        </authorList>
    </citation>
    <scope>NUCLEOTIDE SEQUENCE [LARGE SCALE GENOMIC DNA]</scope>
    <source>
        <strain evidence="3 4">Opo-243</strain>
    </source>
</reference>
<dbReference type="AlphaFoldDB" id="A0A4Q1UL01"/>
<keyword evidence="4" id="KW-1185">Reference proteome</keyword>
<feature type="transmembrane region" description="Helical" evidence="1">
    <location>
        <begin position="292"/>
        <end position="311"/>
    </location>
</feature>
<feature type="transmembrane region" description="Helical" evidence="1">
    <location>
        <begin position="177"/>
        <end position="196"/>
    </location>
</feature>
<accession>A0A4Q1UL01</accession>
<dbReference type="InterPro" id="IPR002656">
    <property type="entry name" value="Acyl_transf_3_dom"/>
</dbReference>
<feature type="transmembrane region" description="Helical" evidence="1">
    <location>
        <begin position="82"/>
        <end position="100"/>
    </location>
</feature>
<feature type="transmembrane region" description="Helical" evidence="1">
    <location>
        <begin position="203"/>
        <end position="220"/>
    </location>
</feature>
<dbReference type="Pfam" id="PF01757">
    <property type="entry name" value="Acyl_transf_3"/>
    <property type="match status" value="1"/>
</dbReference>
<feature type="transmembrane region" description="Helical" evidence="1">
    <location>
        <begin position="256"/>
        <end position="277"/>
    </location>
</feature>
<comment type="caution">
    <text evidence="3">The sequence shown here is derived from an EMBL/GenBank/DDBJ whole genome shotgun (WGS) entry which is preliminary data.</text>
</comment>
<evidence type="ECO:0000313" key="4">
    <source>
        <dbReference type="Proteomes" id="UP000290819"/>
    </source>
</evidence>
<proteinExistence type="predicted"/>
<dbReference type="GO" id="GO:0000271">
    <property type="term" value="P:polysaccharide biosynthetic process"/>
    <property type="evidence" value="ECO:0007669"/>
    <property type="project" value="TreeGrafter"/>
</dbReference>
<dbReference type="OrthoDB" id="9767863at2"/>
<feature type="transmembrane region" description="Helical" evidence="1">
    <location>
        <begin position="46"/>
        <end position="66"/>
    </location>
</feature>
<protein>
    <recommendedName>
        <fullName evidence="2">Acyltransferase 3 domain-containing protein</fullName>
    </recommendedName>
</protein>
<dbReference type="PANTHER" id="PTHR23028:SF53">
    <property type="entry name" value="ACYL_TRANSF_3 DOMAIN-CONTAINING PROTEIN"/>
    <property type="match status" value="1"/>
</dbReference>
<evidence type="ECO:0000313" key="3">
    <source>
        <dbReference type="EMBL" id="RXT34460.1"/>
    </source>
</evidence>
<dbReference type="Proteomes" id="UP000290819">
    <property type="component" value="Unassembled WGS sequence"/>
</dbReference>
<gene>
    <name evidence="3" type="ORF">B5V03_37510</name>
</gene>
<keyword evidence="1" id="KW-0472">Membrane</keyword>
<feature type="transmembrane region" description="Helical" evidence="1">
    <location>
        <begin position="141"/>
        <end position="165"/>
    </location>
</feature>
<feature type="transmembrane region" description="Helical" evidence="1">
    <location>
        <begin position="112"/>
        <end position="129"/>
    </location>
</feature>
<keyword evidence="1" id="KW-0812">Transmembrane</keyword>
<organism evidence="3 4">
    <name type="scientific">Bradyrhizobium betae</name>
    <dbReference type="NCBI Taxonomy" id="244734"/>
    <lineage>
        <taxon>Bacteria</taxon>
        <taxon>Pseudomonadati</taxon>
        <taxon>Pseudomonadota</taxon>
        <taxon>Alphaproteobacteria</taxon>
        <taxon>Hyphomicrobiales</taxon>
        <taxon>Nitrobacteraceae</taxon>
        <taxon>Bradyrhizobium</taxon>
    </lineage>
</organism>
<keyword evidence="1" id="KW-1133">Transmembrane helix</keyword>
<feature type="transmembrane region" description="Helical" evidence="1">
    <location>
        <begin position="226"/>
        <end position="244"/>
    </location>
</feature>
<feature type="transmembrane region" description="Helical" evidence="1">
    <location>
        <begin position="7"/>
        <end position="26"/>
    </location>
</feature>
<evidence type="ECO:0000256" key="1">
    <source>
        <dbReference type="SAM" id="Phobius"/>
    </source>
</evidence>
<name>A0A4Q1UL01_9BRAD</name>
<feature type="domain" description="Acyltransferase 3" evidence="2">
    <location>
        <begin position="7"/>
        <end position="305"/>
    </location>
</feature>